<keyword evidence="1" id="KW-1133">Transmembrane helix</keyword>
<gene>
    <name evidence="2" type="ORF">PHYPA_013954</name>
</gene>
<reference evidence="2 4" key="2">
    <citation type="journal article" date="2018" name="Plant J.">
        <title>The Physcomitrella patens chromosome-scale assembly reveals moss genome structure and evolution.</title>
        <authorList>
            <person name="Lang D."/>
            <person name="Ullrich K.K."/>
            <person name="Murat F."/>
            <person name="Fuchs J."/>
            <person name="Jenkins J."/>
            <person name="Haas F.B."/>
            <person name="Piednoel M."/>
            <person name="Gundlach H."/>
            <person name="Van Bel M."/>
            <person name="Meyberg R."/>
            <person name="Vives C."/>
            <person name="Morata J."/>
            <person name="Symeonidi A."/>
            <person name="Hiss M."/>
            <person name="Muchero W."/>
            <person name="Kamisugi Y."/>
            <person name="Saleh O."/>
            <person name="Blanc G."/>
            <person name="Decker E.L."/>
            <person name="van Gessel N."/>
            <person name="Grimwood J."/>
            <person name="Hayes R.D."/>
            <person name="Graham S.W."/>
            <person name="Gunter L.E."/>
            <person name="McDaniel S.F."/>
            <person name="Hoernstein S.N.W."/>
            <person name="Larsson A."/>
            <person name="Li F.W."/>
            <person name="Perroud P.F."/>
            <person name="Phillips J."/>
            <person name="Ranjan P."/>
            <person name="Rokshar D.S."/>
            <person name="Rothfels C.J."/>
            <person name="Schneider L."/>
            <person name="Shu S."/>
            <person name="Stevenson D.W."/>
            <person name="Thummler F."/>
            <person name="Tillich M."/>
            <person name="Villarreal Aguilar J.C."/>
            <person name="Widiez T."/>
            <person name="Wong G.K."/>
            <person name="Wymore A."/>
            <person name="Zhang Y."/>
            <person name="Zimmer A.D."/>
            <person name="Quatrano R.S."/>
            <person name="Mayer K.F.X."/>
            <person name="Goodstein D."/>
            <person name="Casacuberta J.M."/>
            <person name="Vandepoele K."/>
            <person name="Reski R."/>
            <person name="Cuming A.C."/>
            <person name="Tuskan G.A."/>
            <person name="Maumus F."/>
            <person name="Salse J."/>
            <person name="Schmutz J."/>
            <person name="Rensing S.A."/>
        </authorList>
    </citation>
    <scope>NUCLEOTIDE SEQUENCE [LARGE SCALE GENOMIC DNA]</scope>
    <source>
        <strain evidence="3 4">cv. Gransden 2004</strain>
    </source>
</reference>
<keyword evidence="4" id="KW-1185">Reference proteome</keyword>
<sequence>MYRRRNKQGVETGGAELLQERNESLSIFYTSLGLRNHTLTISSLLAIFAFSSFFTFAHSTRDFALGVVR</sequence>
<evidence type="ECO:0000313" key="3">
    <source>
        <dbReference type="EnsemblPlants" id="Pp3c10_16050V3.1"/>
    </source>
</evidence>
<evidence type="ECO:0000313" key="2">
    <source>
        <dbReference type="EMBL" id="PNR46834.1"/>
    </source>
</evidence>
<evidence type="ECO:0000313" key="4">
    <source>
        <dbReference type="Proteomes" id="UP000006727"/>
    </source>
</evidence>
<dbReference type="AlphaFoldDB" id="A0A2K1JZ81"/>
<reference evidence="3" key="3">
    <citation type="submission" date="2020-12" db="UniProtKB">
        <authorList>
            <consortium name="EnsemblPlants"/>
        </authorList>
    </citation>
    <scope>IDENTIFICATION</scope>
</reference>
<dbReference type="Gramene" id="Pp3c10_16050V3.2">
    <property type="protein sequence ID" value="Pp3c10_16050V3.2"/>
    <property type="gene ID" value="Pp3c10_16050"/>
</dbReference>
<reference evidence="2 4" key="1">
    <citation type="journal article" date="2008" name="Science">
        <title>The Physcomitrella genome reveals evolutionary insights into the conquest of land by plants.</title>
        <authorList>
            <person name="Rensing S."/>
            <person name="Lang D."/>
            <person name="Zimmer A."/>
            <person name="Terry A."/>
            <person name="Salamov A."/>
            <person name="Shapiro H."/>
            <person name="Nishiyama T."/>
            <person name="Perroud P.-F."/>
            <person name="Lindquist E."/>
            <person name="Kamisugi Y."/>
            <person name="Tanahashi T."/>
            <person name="Sakakibara K."/>
            <person name="Fujita T."/>
            <person name="Oishi K."/>
            <person name="Shin-I T."/>
            <person name="Kuroki Y."/>
            <person name="Toyoda A."/>
            <person name="Suzuki Y."/>
            <person name="Hashimoto A."/>
            <person name="Yamaguchi K."/>
            <person name="Sugano A."/>
            <person name="Kohara Y."/>
            <person name="Fujiyama A."/>
            <person name="Anterola A."/>
            <person name="Aoki S."/>
            <person name="Ashton N."/>
            <person name="Barbazuk W.B."/>
            <person name="Barker E."/>
            <person name="Bennetzen J."/>
            <person name="Bezanilla M."/>
            <person name="Blankenship R."/>
            <person name="Cho S.H."/>
            <person name="Dutcher S."/>
            <person name="Estelle M."/>
            <person name="Fawcett J.A."/>
            <person name="Gundlach H."/>
            <person name="Hanada K."/>
            <person name="Heyl A."/>
            <person name="Hicks K.A."/>
            <person name="Hugh J."/>
            <person name="Lohr M."/>
            <person name="Mayer K."/>
            <person name="Melkozernov A."/>
            <person name="Murata T."/>
            <person name="Nelson D."/>
            <person name="Pils B."/>
            <person name="Prigge M."/>
            <person name="Reiss B."/>
            <person name="Renner T."/>
            <person name="Rombauts S."/>
            <person name="Rushton P."/>
            <person name="Sanderfoot A."/>
            <person name="Schween G."/>
            <person name="Shiu S.-H."/>
            <person name="Stueber K."/>
            <person name="Theodoulou F.L."/>
            <person name="Tu H."/>
            <person name="Van de Peer Y."/>
            <person name="Verrier P.J."/>
            <person name="Waters E."/>
            <person name="Wood A."/>
            <person name="Yang L."/>
            <person name="Cove D."/>
            <person name="Cuming A."/>
            <person name="Hasebe M."/>
            <person name="Lucas S."/>
            <person name="Mishler D.B."/>
            <person name="Reski R."/>
            <person name="Grigoriev I."/>
            <person name="Quatrano R.S."/>
            <person name="Boore J.L."/>
        </authorList>
    </citation>
    <scope>NUCLEOTIDE SEQUENCE [LARGE SCALE GENOMIC DNA]</scope>
    <source>
        <strain evidence="3 4">cv. Gransden 2004</strain>
    </source>
</reference>
<dbReference type="EMBL" id="ABEU02000010">
    <property type="protein sequence ID" value="PNR46834.1"/>
    <property type="molecule type" value="Genomic_DNA"/>
</dbReference>
<dbReference type="Proteomes" id="UP000006727">
    <property type="component" value="Chromosome 10"/>
</dbReference>
<name>A0A2K1JZ81_PHYPA</name>
<organism evidence="2">
    <name type="scientific">Physcomitrium patens</name>
    <name type="common">Spreading-leaved earth moss</name>
    <name type="synonym">Physcomitrella patens</name>
    <dbReference type="NCBI Taxonomy" id="3218"/>
    <lineage>
        <taxon>Eukaryota</taxon>
        <taxon>Viridiplantae</taxon>
        <taxon>Streptophyta</taxon>
        <taxon>Embryophyta</taxon>
        <taxon>Bryophyta</taxon>
        <taxon>Bryophytina</taxon>
        <taxon>Bryopsida</taxon>
        <taxon>Funariidae</taxon>
        <taxon>Funariales</taxon>
        <taxon>Funariaceae</taxon>
        <taxon>Physcomitrium</taxon>
    </lineage>
</organism>
<keyword evidence="1" id="KW-0812">Transmembrane</keyword>
<dbReference type="Gramene" id="Pp3c10_16050V3.1">
    <property type="protein sequence ID" value="Pp3c10_16050V3.1"/>
    <property type="gene ID" value="Pp3c10_16050"/>
</dbReference>
<dbReference type="InParanoid" id="A0A2K1JZ81"/>
<feature type="transmembrane region" description="Helical" evidence="1">
    <location>
        <begin position="38"/>
        <end position="57"/>
    </location>
</feature>
<proteinExistence type="predicted"/>
<dbReference type="EnsemblPlants" id="Pp3c10_16050V3.1">
    <property type="protein sequence ID" value="Pp3c10_16050V3.1"/>
    <property type="gene ID" value="Pp3c10_16050"/>
</dbReference>
<keyword evidence="1" id="KW-0472">Membrane</keyword>
<dbReference type="EnsemblPlants" id="Pp3c10_16050V3.2">
    <property type="protein sequence ID" value="Pp3c10_16050V3.2"/>
    <property type="gene ID" value="Pp3c10_16050"/>
</dbReference>
<accession>A0A2K1JZ81</accession>
<evidence type="ECO:0000256" key="1">
    <source>
        <dbReference type="SAM" id="Phobius"/>
    </source>
</evidence>
<protein>
    <submittedName>
        <fullName evidence="2 3">Uncharacterized protein</fullName>
    </submittedName>
</protein>